<dbReference type="EMBL" id="JAAALK010000288">
    <property type="protein sequence ID" value="KAG8055724.1"/>
    <property type="molecule type" value="Genomic_DNA"/>
</dbReference>
<reference evidence="1" key="1">
    <citation type="journal article" date="2021" name="bioRxiv">
        <title>Whole Genome Assembly and Annotation of Northern Wild Rice, Zizania palustris L., Supports a Whole Genome Duplication in the Zizania Genus.</title>
        <authorList>
            <person name="Haas M."/>
            <person name="Kono T."/>
            <person name="Macchietto M."/>
            <person name="Millas R."/>
            <person name="McGilp L."/>
            <person name="Shao M."/>
            <person name="Duquette J."/>
            <person name="Hirsch C.N."/>
            <person name="Kimball J."/>
        </authorList>
    </citation>
    <scope>NUCLEOTIDE SEQUENCE</scope>
    <source>
        <tissue evidence="1">Fresh leaf tissue</tissue>
    </source>
</reference>
<name>A0A8J5RXW5_ZIZPA</name>
<proteinExistence type="predicted"/>
<evidence type="ECO:0000313" key="2">
    <source>
        <dbReference type="Proteomes" id="UP000729402"/>
    </source>
</evidence>
<organism evidence="1 2">
    <name type="scientific">Zizania palustris</name>
    <name type="common">Northern wild rice</name>
    <dbReference type="NCBI Taxonomy" id="103762"/>
    <lineage>
        <taxon>Eukaryota</taxon>
        <taxon>Viridiplantae</taxon>
        <taxon>Streptophyta</taxon>
        <taxon>Embryophyta</taxon>
        <taxon>Tracheophyta</taxon>
        <taxon>Spermatophyta</taxon>
        <taxon>Magnoliopsida</taxon>
        <taxon>Liliopsida</taxon>
        <taxon>Poales</taxon>
        <taxon>Poaceae</taxon>
        <taxon>BOP clade</taxon>
        <taxon>Oryzoideae</taxon>
        <taxon>Oryzeae</taxon>
        <taxon>Zizaniinae</taxon>
        <taxon>Zizania</taxon>
    </lineage>
</organism>
<accession>A0A8J5RXW5</accession>
<sequence length="152" mass="15300">MSLVSDLCAGCAPSSAARRALASLGRTPASVGHALALALRVGRTPGAGCAGHALALRAGRTLRLTPSSRPAVPALALAPASPCPRSCLLAVTHSPAPNHSKLRPRPDGTQCCAARLHPAHAVHKPRAHAALAAALCACAKSPAVPVHRPNRS</sequence>
<gene>
    <name evidence="1" type="ORF">GUJ93_ZPchr0001g29899</name>
</gene>
<keyword evidence="2" id="KW-1185">Reference proteome</keyword>
<reference evidence="1" key="2">
    <citation type="submission" date="2021-02" db="EMBL/GenBank/DDBJ databases">
        <authorList>
            <person name="Kimball J.A."/>
            <person name="Haas M.W."/>
            <person name="Macchietto M."/>
            <person name="Kono T."/>
            <person name="Duquette J."/>
            <person name="Shao M."/>
        </authorList>
    </citation>
    <scope>NUCLEOTIDE SEQUENCE</scope>
    <source>
        <tissue evidence="1">Fresh leaf tissue</tissue>
    </source>
</reference>
<evidence type="ECO:0000313" key="1">
    <source>
        <dbReference type="EMBL" id="KAG8055724.1"/>
    </source>
</evidence>
<protein>
    <submittedName>
        <fullName evidence="1">Uncharacterized protein</fullName>
    </submittedName>
</protein>
<comment type="caution">
    <text evidence="1">The sequence shown here is derived from an EMBL/GenBank/DDBJ whole genome shotgun (WGS) entry which is preliminary data.</text>
</comment>
<dbReference type="Proteomes" id="UP000729402">
    <property type="component" value="Unassembled WGS sequence"/>
</dbReference>
<dbReference type="AlphaFoldDB" id="A0A8J5RXW5"/>